<comment type="caution">
    <text evidence="1">The sequence shown here is derived from an EMBL/GenBank/DDBJ whole genome shotgun (WGS) entry which is preliminary data.</text>
</comment>
<keyword evidence="2" id="KW-1185">Reference proteome</keyword>
<dbReference type="Proteomes" id="UP000649753">
    <property type="component" value="Unassembled WGS sequence"/>
</dbReference>
<reference evidence="1" key="1">
    <citation type="submission" date="2020-10" db="EMBL/GenBank/DDBJ databases">
        <title>Sequencing the genomes of 1000 actinobacteria strains.</title>
        <authorList>
            <person name="Klenk H.-P."/>
        </authorList>
    </citation>
    <scope>NUCLEOTIDE SEQUENCE</scope>
    <source>
        <strain evidence="1">DSM 46832</strain>
    </source>
</reference>
<evidence type="ECO:0000313" key="1">
    <source>
        <dbReference type="EMBL" id="MBE1488324.1"/>
    </source>
</evidence>
<proteinExistence type="predicted"/>
<protein>
    <submittedName>
        <fullName evidence="1">Uncharacterized protein</fullName>
    </submittedName>
</protein>
<name>A0A927R6D3_9ACTN</name>
<organism evidence="1 2">
    <name type="scientific">Plantactinospora soyae</name>
    <dbReference type="NCBI Taxonomy" id="1544732"/>
    <lineage>
        <taxon>Bacteria</taxon>
        <taxon>Bacillati</taxon>
        <taxon>Actinomycetota</taxon>
        <taxon>Actinomycetes</taxon>
        <taxon>Micromonosporales</taxon>
        <taxon>Micromonosporaceae</taxon>
        <taxon>Plantactinospora</taxon>
    </lineage>
</organism>
<dbReference type="AlphaFoldDB" id="A0A927R6D3"/>
<sequence length="46" mass="4954">MEAGSVAFATDGSGWYELANASGSEIKQFTWHLPAVMRARVALRVA</sequence>
<gene>
    <name evidence="1" type="ORF">H4W31_003962</name>
</gene>
<accession>A0A927R6D3</accession>
<evidence type="ECO:0000313" key="2">
    <source>
        <dbReference type="Proteomes" id="UP000649753"/>
    </source>
</evidence>
<dbReference type="EMBL" id="JADBEB010000001">
    <property type="protein sequence ID" value="MBE1488324.1"/>
    <property type="molecule type" value="Genomic_DNA"/>
</dbReference>